<dbReference type="AlphaFoldDB" id="A0A939KRC0"/>
<organism evidence="1 2">
    <name type="scientific">Acetobacter garciniae</name>
    <dbReference type="NCBI Taxonomy" id="2817435"/>
    <lineage>
        <taxon>Bacteria</taxon>
        <taxon>Pseudomonadati</taxon>
        <taxon>Pseudomonadota</taxon>
        <taxon>Alphaproteobacteria</taxon>
        <taxon>Acetobacterales</taxon>
        <taxon>Acetobacteraceae</taxon>
        <taxon>Acetobacter</taxon>
    </lineage>
</organism>
<evidence type="ECO:0000313" key="1">
    <source>
        <dbReference type="EMBL" id="MBO1326637.1"/>
    </source>
</evidence>
<evidence type="ECO:0000313" key="2">
    <source>
        <dbReference type="Proteomes" id="UP000664073"/>
    </source>
</evidence>
<keyword evidence="2" id="KW-1185">Reference proteome</keyword>
<comment type="caution">
    <text evidence="1">The sequence shown here is derived from an EMBL/GenBank/DDBJ whole genome shotgun (WGS) entry which is preliminary data.</text>
</comment>
<dbReference type="EMBL" id="JAFVMH010000013">
    <property type="protein sequence ID" value="MBO1326637.1"/>
    <property type="molecule type" value="Genomic_DNA"/>
</dbReference>
<accession>A0A939KRC0</accession>
<reference evidence="1" key="1">
    <citation type="submission" date="2021-03" db="EMBL/GenBank/DDBJ databases">
        <title>The complete genome sequence of Acetobacter sp. TBRC 12339.</title>
        <authorList>
            <person name="Charoenyingcharoen P."/>
            <person name="Yukphan P."/>
        </authorList>
    </citation>
    <scope>NUCLEOTIDE SEQUENCE</scope>
    <source>
        <strain evidence="1">TBRC 12339</strain>
    </source>
</reference>
<name>A0A939KRC0_9PROT</name>
<dbReference type="Proteomes" id="UP000664073">
    <property type="component" value="Unassembled WGS sequence"/>
</dbReference>
<protein>
    <submittedName>
        <fullName evidence="1">Uncharacterized protein</fullName>
    </submittedName>
</protein>
<proteinExistence type="predicted"/>
<dbReference type="RefSeq" id="WP_207847442.1">
    <property type="nucleotide sequence ID" value="NZ_JAFVMH010000013.1"/>
</dbReference>
<sequence>MNFLKVFGEAFYKKLREARTLPRKTADLMGMSEQYAGTQRKDIFRKAGISSQSQLAILVGNPSDRAIHREA</sequence>
<gene>
    <name evidence="1" type="ORF">J2D77_15920</name>
</gene>